<dbReference type="Proteomes" id="UP001144205">
    <property type="component" value="Unassembled WGS sequence"/>
</dbReference>
<gene>
    <name evidence="5" type="ORF">STA1M1_09640</name>
</gene>
<dbReference type="SMART" id="SM00345">
    <property type="entry name" value="HTH_GNTR"/>
    <property type="match status" value="1"/>
</dbReference>
<evidence type="ECO:0000313" key="5">
    <source>
        <dbReference type="EMBL" id="GKY87095.1"/>
    </source>
</evidence>
<feature type="domain" description="HTH gntR-type" evidence="4">
    <location>
        <begin position="11"/>
        <end position="78"/>
    </location>
</feature>
<evidence type="ECO:0000256" key="2">
    <source>
        <dbReference type="ARBA" id="ARBA00023125"/>
    </source>
</evidence>
<keyword evidence="6" id="KW-1185">Reference proteome</keyword>
<keyword evidence="3" id="KW-0804">Transcription</keyword>
<dbReference type="Pfam" id="PF07729">
    <property type="entry name" value="FCD"/>
    <property type="match status" value="1"/>
</dbReference>
<dbReference type="Gene3D" id="1.10.10.10">
    <property type="entry name" value="Winged helix-like DNA-binding domain superfamily/Winged helix DNA-binding domain"/>
    <property type="match status" value="1"/>
</dbReference>
<dbReference type="RefSeq" id="WP_281841027.1">
    <property type="nucleotide sequence ID" value="NZ_BROH01000001.1"/>
</dbReference>
<organism evidence="5 6">
    <name type="scientific">Sinisalibacter aestuarii</name>
    <dbReference type="NCBI Taxonomy" id="2949426"/>
    <lineage>
        <taxon>Bacteria</taxon>
        <taxon>Pseudomonadati</taxon>
        <taxon>Pseudomonadota</taxon>
        <taxon>Alphaproteobacteria</taxon>
        <taxon>Rhodobacterales</taxon>
        <taxon>Roseobacteraceae</taxon>
        <taxon>Sinisalibacter</taxon>
    </lineage>
</organism>
<dbReference type="InterPro" id="IPR036390">
    <property type="entry name" value="WH_DNA-bd_sf"/>
</dbReference>
<sequence>MDSENQSTSKPTAIETVQAELKRRILCFDLAPGERLHVDNLRREFDVSTATMREALSRLLTDNLVVSERQRGFFVRGLSLEDFRSLSEARKIAEVGAVRGSLANRDDQWEAELFAAYHLLKLVEDRMLSDNDMQLVNEWHKRNSRFHDCLARNCHNNWLIDFRRQLHEHSIRYLRLALRNNRKHRDVRKEHAAIFESAINGDVEACVRLVEQHIECSVADVEAYLPKSLNDFALADASSREETPSE</sequence>
<dbReference type="PANTHER" id="PTHR43537:SF20">
    <property type="entry name" value="HTH-TYPE TRANSCRIPTIONAL REPRESSOR GLAR"/>
    <property type="match status" value="1"/>
</dbReference>
<reference evidence="5" key="1">
    <citation type="journal article" date="2023" name="Int. J. Syst. Evol. Microbiol.">
        <title>Sinisalibacter aestuarii sp. nov., isolated from estuarine sediment of the Arakawa River.</title>
        <authorList>
            <person name="Arafat S.T."/>
            <person name="Hirano S."/>
            <person name="Sato A."/>
            <person name="Takeuchi K."/>
            <person name="Yasuda T."/>
            <person name="Terahara T."/>
            <person name="Hamada M."/>
            <person name="Kobayashi T."/>
        </authorList>
    </citation>
    <scope>NUCLEOTIDE SEQUENCE</scope>
    <source>
        <strain evidence="5">B-399</strain>
    </source>
</reference>
<dbReference type="PANTHER" id="PTHR43537">
    <property type="entry name" value="TRANSCRIPTIONAL REGULATOR, GNTR FAMILY"/>
    <property type="match status" value="1"/>
</dbReference>
<evidence type="ECO:0000256" key="3">
    <source>
        <dbReference type="ARBA" id="ARBA00023163"/>
    </source>
</evidence>
<proteinExistence type="predicted"/>
<evidence type="ECO:0000259" key="4">
    <source>
        <dbReference type="PROSITE" id="PS50949"/>
    </source>
</evidence>
<evidence type="ECO:0000256" key="1">
    <source>
        <dbReference type="ARBA" id="ARBA00023015"/>
    </source>
</evidence>
<dbReference type="SUPFAM" id="SSF46785">
    <property type="entry name" value="Winged helix' DNA-binding domain"/>
    <property type="match status" value="1"/>
</dbReference>
<dbReference type="InterPro" id="IPR008920">
    <property type="entry name" value="TF_FadR/GntR_C"/>
</dbReference>
<protein>
    <submittedName>
        <fullName evidence="5">GntR family transcriptional regulator</fullName>
    </submittedName>
</protein>
<name>A0ABQ5LQ08_9RHOB</name>
<dbReference type="Pfam" id="PF00392">
    <property type="entry name" value="GntR"/>
    <property type="match status" value="1"/>
</dbReference>
<dbReference type="InterPro" id="IPR000524">
    <property type="entry name" value="Tscrpt_reg_HTH_GntR"/>
</dbReference>
<accession>A0ABQ5LQ08</accession>
<dbReference type="InterPro" id="IPR036388">
    <property type="entry name" value="WH-like_DNA-bd_sf"/>
</dbReference>
<dbReference type="PROSITE" id="PS50949">
    <property type="entry name" value="HTH_GNTR"/>
    <property type="match status" value="1"/>
</dbReference>
<dbReference type="SMART" id="SM00895">
    <property type="entry name" value="FCD"/>
    <property type="match status" value="1"/>
</dbReference>
<dbReference type="Gene3D" id="1.20.120.530">
    <property type="entry name" value="GntR ligand-binding domain-like"/>
    <property type="match status" value="1"/>
</dbReference>
<comment type="caution">
    <text evidence="5">The sequence shown here is derived from an EMBL/GenBank/DDBJ whole genome shotgun (WGS) entry which is preliminary data.</text>
</comment>
<dbReference type="SUPFAM" id="SSF48008">
    <property type="entry name" value="GntR ligand-binding domain-like"/>
    <property type="match status" value="1"/>
</dbReference>
<dbReference type="InterPro" id="IPR011711">
    <property type="entry name" value="GntR_C"/>
</dbReference>
<keyword evidence="2" id="KW-0238">DNA-binding</keyword>
<keyword evidence="1" id="KW-0805">Transcription regulation</keyword>
<evidence type="ECO:0000313" key="6">
    <source>
        <dbReference type="Proteomes" id="UP001144205"/>
    </source>
</evidence>
<dbReference type="EMBL" id="BROH01000001">
    <property type="protein sequence ID" value="GKY87095.1"/>
    <property type="molecule type" value="Genomic_DNA"/>
</dbReference>